<gene>
    <name evidence="1" type="ORF">E6H00_17500</name>
</gene>
<evidence type="ECO:0000313" key="2">
    <source>
        <dbReference type="Proteomes" id="UP000318509"/>
    </source>
</evidence>
<dbReference type="AlphaFoldDB" id="A0A537JTC1"/>
<accession>A0A537JTC1</accession>
<evidence type="ECO:0000313" key="1">
    <source>
        <dbReference type="EMBL" id="TMI86778.1"/>
    </source>
</evidence>
<name>A0A537JTC1_9BACT</name>
<dbReference type="Proteomes" id="UP000318509">
    <property type="component" value="Unassembled WGS sequence"/>
</dbReference>
<comment type="caution">
    <text evidence="1">The sequence shown here is derived from an EMBL/GenBank/DDBJ whole genome shotgun (WGS) entry which is preliminary data.</text>
</comment>
<protein>
    <recommendedName>
        <fullName evidence="3">PepSY domain-containing protein</fullName>
    </recommendedName>
</protein>
<reference evidence="1 2" key="1">
    <citation type="journal article" date="2019" name="Nat. Microbiol.">
        <title>Mediterranean grassland soil C-N compound turnover is dependent on rainfall and depth, and is mediated by genomically divergent microorganisms.</title>
        <authorList>
            <person name="Diamond S."/>
            <person name="Andeer P.F."/>
            <person name="Li Z."/>
            <person name="Crits-Christoph A."/>
            <person name="Burstein D."/>
            <person name="Anantharaman K."/>
            <person name="Lane K.R."/>
            <person name="Thomas B.C."/>
            <person name="Pan C."/>
            <person name="Northen T.R."/>
            <person name="Banfield J.F."/>
        </authorList>
    </citation>
    <scope>NUCLEOTIDE SEQUENCE [LARGE SCALE GENOMIC DNA]</scope>
    <source>
        <strain evidence="1">NP_3</strain>
    </source>
</reference>
<dbReference type="EMBL" id="VBAK01000182">
    <property type="protein sequence ID" value="TMI86778.1"/>
    <property type="molecule type" value="Genomic_DNA"/>
</dbReference>
<proteinExistence type="predicted"/>
<evidence type="ECO:0008006" key="3">
    <source>
        <dbReference type="Google" id="ProtNLM"/>
    </source>
</evidence>
<organism evidence="1 2">
    <name type="scientific">Candidatus Segetimicrobium genomatis</name>
    <dbReference type="NCBI Taxonomy" id="2569760"/>
    <lineage>
        <taxon>Bacteria</taxon>
        <taxon>Bacillati</taxon>
        <taxon>Candidatus Sysuimicrobiota</taxon>
        <taxon>Candidatus Sysuimicrobiia</taxon>
        <taxon>Candidatus Sysuimicrobiales</taxon>
        <taxon>Candidatus Segetimicrobiaceae</taxon>
        <taxon>Candidatus Segetimicrobium</taxon>
    </lineage>
</organism>
<sequence length="83" mass="8721">MRHHAPVVASAIVAAFGFGGSLRAEEPAMGKDLAATIALQGMPCDKVVSATRNGDSDYTATCKNGNRYHVFVDSSGRVVVKKL</sequence>